<dbReference type="InterPro" id="IPR049943">
    <property type="entry name" value="Ser_HO-MeTrfase-like"/>
</dbReference>
<feature type="non-terminal residue" evidence="8">
    <location>
        <position position="1"/>
    </location>
</feature>
<dbReference type="FunFam" id="3.90.1150.10:FF:000114">
    <property type="entry name" value="Serine hydroxymethyltransferase"/>
    <property type="match status" value="1"/>
</dbReference>
<evidence type="ECO:0000256" key="5">
    <source>
        <dbReference type="ARBA" id="ARBA00022679"/>
    </source>
</evidence>
<accession>A0A383CQ91</accession>
<dbReference type="Gene3D" id="3.40.640.10">
    <property type="entry name" value="Type I PLP-dependent aspartate aminotransferase-like (Major domain)"/>
    <property type="match status" value="1"/>
</dbReference>
<protein>
    <recommendedName>
        <fullName evidence="7">Serine hydroxymethyltransferase-like domain-containing protein</fullName>
    </recommendedName>
</protein>
<sequence>HKTLFGPQGGLVLAFEKNAEVIKKATFPGLTSSHHIHHMAAKAIAFAEALEFGKDYASQTVKNAKALAVALNDSGFKVLGEKQGFTKSHQAVVNVLDYADGGKIEADLEKANIIVNRQLVPGDLKAKRNYMHPSGIRLGTSEITRLGMKEPEMQEIASFIKQVIIDKKDAKEVAAKVADFRKNYQKTQYCFDNKLGAYEYVKLR</sequence>
<reference evidence="8" key="1">
    <citation type="submission" date="2018-05" db="EMBL/GenBank/DDBJ databases">
        <authorList>
            <person name="Lanie J.A."/>
            <person name="Ng W.-L."/>
            <person name="Kazmierczak K.M."/>
            <person name="Andrzejewski T.M."/>
            <person name="Davidsen T.M."/>
            <person name="Wayne K.J."/>
            <person name="Tettelin H."/>
            <person name="Glass J.I."/>
            <person name="Rusch D."/>
            <person name="Podicherti R."/>
            <person name="Tsui H.-C.T."/>
            <person name="Winkler M.E."/>
        </authorList>
    </citation>
    <scope>NUCLEOTIDE SEQUENCE</scope>
</reference>
<keyword evidence="5" id="KW-0808">Transferase</keyword>
<keyword evidence="2" id="KW-0963">Cytoplasm</keyword>
<evidence type="ECO:0000256" key="3">
    <source>
        <dbReference type="ARBA" id="ARBA00022563"/>
    </source>
</evidence>
<evidence type="ECO:0000256" key="1">
    <source>
        <dbReference type="ARBA" id="ARBA00001933"/>
    </source>
</evidence>
<dbReference type="Pfam" id="PF00464">
    <property type="entry name" value="SHMT"/>
    <property type="match status" value="1"/>
</dbReference>
<organism evidence="8">
    <name type="scientific">marine metagenome</name>
    <dbReference type="NCBI Taxonomy" id="408172"/>
    <lineage>
        <taxon>unclassified sequences</taxon>
        <taxon>metagenomes</taxon>
        <taxon>ecological metagenomes</taxon>
    </lineage>
</organism>
<dbReference type="PANTHER" id="PTHR11680">
    <property type="entry name" value="SERINE HYDROXYMETHYLTRANSFERASE"/>
    <property type="match status" value="1"/>
</dbReference>
<dbReference type="InterPro" id="IPR015424">
    <property type="entry name" value="PyrdxlP-dep_Trfase"/>
</dbReference>
<dbReference type="PANTHER" id="PTHR11680:SF35">
    <property type="entry name" value="SERINE HYDROXYMETHYLTRANSFERASE 1"/>
    <property type="match status" value="1"/>
</dbReference>
<dbReference type="GO" id="GO:0006730">
    <property type="term" value="P:one-carbon metabolic process"/>
    <property type="evidence" value="ECO:0007669"/>
    <property type="project" value="UniProtKB-KW"/>
</dbReference>
<comment type="cofactor">
    <cofactor evidence="1">
        <name>pyridoxal 5'-phosphate</name>
        <dbReference type="ChEBI" id="CHEBI:597326"/>
    </cofactor>
</comment>
<evidence type="ECO:0000256" key="2">
    <source>
        <dbReference type="ARBA" id="ARBA00022490"/>
    </source>
</evidence>
<keyword evidence="3" id="KW-0554">One-carbon metabolism</keyword>
<dbReference type="InterPro" id="IPR015421">
    <property type="entry name" value="PyrdxlP-dep_Trfase_major"/>
</dbReference>
<dbReference type="AlphaFoldDB" id="A0A383CQ91"/>
<dbReference type="GO" id="GO:0005737">
    <property type="term" value="C:cytoplasm"/>
    <property type="evidence" value="ECO:0007669"/>
    <property type="project" value="TreeGrafter"/>
</dbReference>
<evidence type="ECO:0000313" key="8">
    <source>
        <dbReference type="EMBL" id="SVE34284.1"/>
    </source>
</evidence>
<dbReference type="SUPFAM" id="SSF53383">
    <property type="entry name" value="PLP-dependent transferases"/>
    <property type="match status" value="1"/>
</dbReference>
<dbReference type="GO" id="GO:0046653">
    <property type="term" value="P:tetrahydrofolate metabolic process"/>
    <property type="evidence" value="ECO:0007669"/>
    <property type="project" value="TreeGrafter"/>
</dbReference>
<dbReference type="Gene3D" id="3.90.1150.10">
    <property type="entry name" value="Aspartate Aminotransferase, domain 1"/>
    <property type="match status" value="1"/>
</dbReference>
<gene>
    <name evidence="8" type="ORF">METZ01_LOCUS487138</name>
</gene>
<dbReference type="EMBL" id="UINC01210693">
    <property type="protein sequence ID" value="SVE34284.1"/>
    <property type="molecule type" value="Genomic_DNA"/>
</dbReference>
<dbReference type="InterPro" id="IPR015422">
    <property type="entry name" value="PyrdxlP-dep_Trfase_small"/>
</dbReference>
<evidence type="ECO:0000259" key="7">
    <source>
        <dbReference type="Pfam" id="PF00464"/>
    </source>
</evidence>
<keyword evidence="4" id="KW-0028">Amino-acid biosynthesis</keyword>
<dbReference type="GO" id="GO:0030170">
    <property type="term" value="F:pyridoxal phosphate binding"/>
    <property type="evidence" value="ECO:0007669"/>
    <property type="project" value="TreeGrafter"/>
</dbReference>
<dbReference type="InterPro" id="IPR039429">
    <property type="entry name" value="SHMT-like_dom"/>
</dbReference>
<name>A0A383CQ91_9ZZZZ</name>
<feature type="domain" description="Serine hydroxymethyltransferase-like" evidence="7">
    <location>
        <begin position="1"/>
        <end position="160"/>
    </location>
</feature>
<dbReference type="GO" id="GO:0019264">
    <property type="term" value="P:glycine biosynthetic process from serine"/>
    <property type="evidence" value="ECO:0007669"/>
    <property type="project" value="TreeGrafter"/>
</dbReference>
<keyword evidence="6" id="KW-0663">Pyridoxal phosphate</keyword>
<evidence type="ECO:0000256" key="6">
    <source>
        <dbReference type="ARBA" id="ARBA00022898"/>
    </source>
</evidence>
<evidence type="ECO:0000256" key="4">
    <source>
        <dbReference type="ARBA" id="ARBA00022605"/>
    </source>
</evidence>
<dbReference type="GO" id="GO:0004372">
    <property type="term" value="F:glycine hydroxymethyltransferase activity"/>
    <property type="evidence" value="ECO:0007669"/>
    <property type="project" value="TreeGrafter"/>
</dbReference>
<proteinExistence type="predicted"/>